<feature type="transmembrane region" description="Helical" evidence="4">
    <location>
        <begin position="54"/>
        <end position="74"/>
    </location>
</feature>
<dbReference type="SUPFAM" id="SSF103473">
    <property type="entry name" value="MFS general substrate transporter"/>
    <property type="match status" value="1"/>
</dbReference>
<dbReference type="InterPro" id="IPR036259">
    <property type="entry name" value="MFS_trans_sf"/>
</dbReference>
<protein>
    <submittedName>
        <fullName evidence="6">MFS transporter</fullName>
    </submittedName>
</protein>
<feature type="transmembrane region" description="Helical" evidence="4">
    <location>
        <begin position="20"/>
        <end position="42"/>
    </location>
</feature>
<evidence type="ECO:0000259" key="5">
    <source>
        <dbReference type="PROSITE" id="PS50850"/>
    </source>
</evidence>
<dbReference type="Proteomes" id="UP001139451">
    <property type="component" value="Unassembled WGS sequence"/>
</dbReference>
<keyword evidence="2 4" id="KW-1133">Transmembrane helix</keyword>
<feature type="transmembrane region" description="Helical" evidence="4">
    <location>
        <begin position="176"/>
        <end position="197"/>
    </location>
</feature>
<dbReference type="InterPro" id="IPR020846">
    <property type="entry name" value="MFS_dom"/>
</dbReference>
<evidence type="ECO:0000256" key="2">
    <source>
        <dbReference type="ARBA" id="ARBA00022989"/>
    </source>
</evidence>
<keyword evidence="7" id="KW-1185">Reference proteome</keyword>
<feature type="domain" description="Major facilitator superfamily (MFS) profile" evidence="5">
    <location>
        <begin position="20"/>
        <end position="410"/>
    </location>
</feature>
<dbReference type="PANTHER" id="PTHR11360:SF284">
    <property type="entry name" value="EG:103B4.3 PROTEIN-RELATED"/>
    <property type="match status" value="1"/>
</dbReference>
<feature type="transmembrane region" description="Helical" evidence="4">
    <location>
        <begin position="320"/>
        <end position="342"/>
    </location>
</feature>
<dbReference type="PANTHER" id="PTHR11360">
    <property type="entry name" value="MONOCARBOXYLATE TRANSPORTER"/>
    <property type="match status" value="1"/>
</dbReference>
<dbReference type="InterPro" id="IPR050327">
    <property type="entry name" value="Proton-linked_MCT"/>
</dbReference>
<proteinExistence type="predicted"/>
<feature type="transmembrane region" description="Helical" evidence="4">
    <location>
        <begin position="232"/>
        <end position="255"/>
    </location>
</feature>
<reference evidence="6" key="1">
    <citation type="submission" date="2022-05" db="EMBL/GenBank/DDBJ databases">
        <title>Sphingomonas sp. strain MG17 Genome sequencing and assembly.</title>
        <authorList>
            <person name="Kim I."/>
        </authorList>
    </citation>
    <scope>NUCLEOTIDE SEQUENCE</scope>
    <source>
        <strain evidence="6">MG17</strain>
    </source>
</reference>
<feature type="transmembrane region" description="Helical" evidence="4">
    <location>
        <begin position="354"/>
        <end position="378"/>
    </location>
</feature>
<organism evidence="6 7">
    <name type="scientific">Sphingomonas tagetis</name>
    <dbReference type="NCBI Taxonomy" id="2949092"/>
    <lineage>
        <taxon>Bacteria</taxon>
        <taxon>Pseudomonadati</taxon>
        <taxon>Pseudomonadota</taxon>
        <taxon>Alphaproteobacteria</taxon>
        <taxon>Sphingomonadales</taxon>
        <taxon>Sphingomonadaceae</taxon>
        <taxon>Sphingomonas</taxon>
    </lineage>
</organism>
<accession>A0A9X2HP08</accession>
<feature type="transmembrane region" description="Helical" evidence="4">
    <location>
        <begin position="110"/>
        <end position="132"/>
    </location>
</feature>
<feature type="transmembrane region" description="Helical" evidence="4">
    <location>
        <begin position="144"/>
        <end position="164"/>
    </location>
</feature>
<evidence type="ECO:0000256" key="3">
    <source>
        <dbReference type="ARBA" id="ARBA00023136"/>
    </source>
</evidence>
<feature type="transmembrane region" description="Helical" evidence="4">
    <location>
        <begin position="86"/>
        <end position="104"/>
    </location>
</feature>
<evidence type="ECO:0000256" key="1">
    <source>
        <dbReference type="ARBA" id="ARBA00022692"/>
    </source>
</evidence>
<dbReference type="Pfam" id="PF07690">
    <property type="entry name" value="MFS_1"/>
    <property type="match status" value="1"/>
</dbReference>
<dbReference type="RefSeq" id="WP_254296573.1">
    <property type="nucleotide sequence ID" value="NZ_JAMLDX010000023.1"/>
</dbReference>
<keyword evidence="1 4" id="KW-0812">Transmembrane</keyword>
<dbReference type="GO" id="GO:0022857">
    <property type="term" value="F:transmembrane transporter activity"/>
    <property type="evidence" value="ECO:0007669"/>
    <property type="project" value="InterPro"/>
</dbReference>
<evidence type="ECO:0000313" key="7">
    <source>
        <dbReference type="Proteomes" id="UP001139451"/>
    </source>
</evidence>
<feature type="transmembrane region" description="Helical" evidence="4">
    <location>
        <begin position="384"/>
        <end position="406"/>
    </location>
</feature>
<feature type="transmembrane region" description="Helical" evidence="4">
    <location>
        <begin position="292"/>
        <end position="314"/>
    </location>
</feature>
<dbReference type="PROSITE" id="PS50850">
    <property type="entry name" value="MFS"/>
    <property type="match status" value="1"/>
</dbReference>
<comment type="caution">
    <text evidence="6">The sequence shown here is derived from an EMBL/GenBank/DDBJ whole genome shotgun (WGS) entry which is preliminary data.</text>
</comment>
<name>A0A9X2HP08_9SPHN</name>
<dbReference type="InterPro" id="IPR011701">
    <property type="entry name" value="MFS"/>
</dbReference>
<keyword evidence="3 4" id="KW-0472">Membrane</keyword>
<dbReference type="EMBL" id="JAMLDX010000023">
    <property type="protein sequence ID" value="MCP3732809.1"/>
    <property type="molecule type" value="Genomic_DNA"/>
</dbReference>
<evidence type="ECO:0000256" key="4">
    <source>
        <dbReference type="SAM" id="Phobius"/>
    </source>
</evidence>
<dbReference type="Gene3D" id="1.20.1250.20">
    <property type="entry name" value="MFS general substrate transporter like domains"/>
    <property type="match status" value="1"/>
</dbReference>
<sequence>MKYPRLPQAESREWAASWQIPLVGLIGMAMSGTPYIMLGTLMTAIAEDTGWTRLQISSGTGIMSAIIVLLAPIMGMAIDRFGSRRIGLPGLAMFCLALASLALAGPSQQAWWAGWSFVAIAALFIKSTVWTAAIVTRFSDSRGLAIAVALTGSGVATFSLPLILTLLQQSFGWRGAVVGLAALYALLSLPLAWRYFYDAADQRRREKLDTAPIGRSTLPGLSPREIFRSRKFFQIGLSGLLAGIGVTALTVHFIPLLKDSGFAPLTAATIASGIGLATIFGRLTTGLLLDRFKASTIGFVTFSLPVLACMLLLLAPSIPMAFVVAVLIGFAAGAEFDVLAYLAARQFGVRHYGLVFGTVVGLLSFGAGLGPMLGAHLFDLYGSYRTMLLTVAGTFSLSAILIGTLGPYPVHRTPARDLETRPA</sequence>
<gene>
    <name evidence="6" type="ORF">M9978_20525</name>
</gene>
<feature type="transmembrane region" description="Helical" evidence="4">
    <location>
        <begin position="261"/>
        <end position="280"/>
    </location>
</feature>
<dbReference type="AlphaFoldDB" id="A0A9X2HP08"/>
<evidence type="ECO:0000313" key="6">
    <source>
        <dbReference type="EMBL" id="MCP3732809.1"/>
    </source>
</evidence>